<comment type="caution">
    <text evidence="1">The sequence shown here is derived from an EMBL/GenBank/DDBJ whole genome shotgun (WGS) entry which is preliminary data.</text>
</comment>
<dbReference type="EMBL" id="LPZR01000033">
    <property type="protein sequence ID" value="KYO57182.1"/>
    <property type="molecule type" value="Genomic_DNA"/>
</dbReference>
<reference evidence="1 2" key="1">
    <citation type="submission" date="2015-12" db="EMBL/GenBank/DDBJ databases">
        <title>Genome sequence of Tistrella mobilis MCCC 1A02139.</title>
        <authorList>
            <person name="Lu L."/>
            <person name="Lai Q."/>
            <person name="Shao Z."/>
            <person name="Qian P."/>
        </authorList>
    </citation>
    <scope>NUCLEOTIDE SEQUENCE [LARGE SCALE GENOMIC DNA]</scope>
    <source>
        <strain evidence="1 2">MCCC 1A02139</strain>
    </source>
</reference>
<organism evidence="1 2">
    <name type="scientific">Tistrella mobilis</name>
    <dbReference type="NCBI Taxonomy" id="171437"/>
    <lineage>
        <taxon>Bacteria</taxon>
        <taxon>Pseudomonadati</taxon>
        <taxon>Pseudomonadota</taxon>
        <taxon>Alphaproteobacteria</taxon>
        <taxon>Geminicoccales</taxon>
        <taxon>Geminicoccaceae</taxon>
        <taxon>Tistrella</taxon>
    </lineage>
</organism>
<dbReference type="Proteomes" id="UP000075787">
    <property type="component" value="Unassembled WGS sequence"/>
</dbReference>
<dbReference type="AlphaFoldDB" id="A0A161Q7U1"/>
<dbReference type="RefSeq" id="WP_062761658.1">
    <property type="nucleotide sequence ID" value="NZ_CP121042.1"/>
</dbReference>
<name>A0A161Q7U1_9PROT</name>
<dbReference type="SUPFAM" id="SSF56209">
    <property type="entry name" value="Nitrile hydratase alpha chain"/>
    <property type="match status" value="1"/>
</dbReference>
<gene>
    <name evidence="1" type="ORF">AUP44_20870</name>
</gene>
<sequence length="146" mass="14978">MTDATAATDTDVLHHLARLLNDAAHNPALHQRLLTDPRAALAEAGLPVGDAVEVTAEITPPARAAAVASRTTPDHLVLPVPPLVDGRELSDADLDGVSGGGALANFFGSLFGAARVAFNQIFYRKVDIAGAVAQHNADTQAARGGS</sequence>
<protein>
    <submittedName>
        <fullName evidence="1">Uncharacterized protein</fullName>
    </submittedName>
</protein>
<dbReference type="GeneID" id="97239068"/>
<dbReference type="GO" id="GO:0003824">
    <property type="term" value="F:catalytic activity"/>
    <property type="evidence" value="ECO:0007669"/>
    <property type="project" value="InterPro"/>
</dbReference>
<dbReference type="OrthoDB" id="1371078at2"/>
<accession>A0A161Q7U1</accession>
<evidence type="ECO:0000313" key="2">
    <source>
        <dbReference type="Proteomes" id="UP000075787"/>
    </source>
</evidence>
<proteinExistence type="predicted"/>
<evidence type="ECO:0000313" key="1">
    <source>
        <dbReference type="EMBL" id="KYO57182.1"/>
    </source>
</evidence>
<dbReference type="Gene3D" id="3.90.330.10">
    <property type="entry name" value="Nitrile hydratase alpha /Thiocyanate hydrolase gamma"/>
    <property type="match status" value="1"/>
</dbReference>
<dbReference type="GO" id="GO:0046914">
    <property type="term" value="F:transition metal ion binding"/>
    <property type="evidence" value="ECO:0007669"/>
    <property type="project" value="InterPro"/>
</dbReference>
<dbReference type="InterPro" id="IPR036648">
    <property type="entry name" value="CN_Hdrase_a/SCN_Hdrase_g_sf"/>
</dbReference>